<evidence type="ECO:0000313" key="7">
    <source>
        <dbReference type="EMBL" id="PWA04071.1"/>
    </source>
</evidence>
<protein>
    <submittedName>
        <fullName evidence="7">DUF490 domain-containing protein</fullName>
    </submittedName>
</protein>
<dbReference type="OrthoDB" id="680700at2"/>
<evidence type="ECO:0000256" key="2">
    <source>
        <dbReference type="ARBA" id="ARBA00022692"/>
    </source>
</evidence>
<keyword evidence="3" id="KW-1133">Transmembrane helix</keyword>
<dbReference type="InterPro" id="IPR007452">
    <property type="entry name" value="TamB_C"/>
</dbReference>
<keyword evidence="4" id="KW-0472">Membrane</keyword>
<organism evidence="7 8">
    <name type="scientific">Flavobacterium psychrotolerans</name>
    <dbReference type="NCBI Taxonomy" id="2169410"/>
    <lineage>
        <taxon>Bacteria</taxon>
        <taxon>Pseudomonadati</taxon>
        <taxon>Bacteroidota</taxon>
        <taxon>Flavobacteriia</taxon>
        <taxon>Flavobacteriales</taxon>
        <taxon>Flavobacteriaceae</taxon>
        <taxon>Flavobacterium</taxon>
    </lineage>
</organism>
<dbReference type="EMBL" id="QCZI01000020">
    <property type="protein sequence ID" value="PWA04071.1"/>
    <property type="molecule type" value="Genomic_DNA"/>
</dbReference>
<dbReference type="Proteomes" id="UP000245449">
    <property type="component" value="Unassembled WGS sequence"/>
</dbReference>
<keyword evidence="8" id="KW-1185">Reference proteome</keyword>
<evidence type="ECO:0000256" key="3">
    <source>
        <dbReference type="ARBA" id="ARBA00022989"/>
    </source>
</evidence>
<accession>A0A2U1JG11</accession>
<name>A0A2U1JG11_9FLAO</name>
<evidence type="ECO:0000259" key="6">
    <source>
        <dbReference type="Pfam" id="PF04357"/>
    </source>
</evidence>
<dbReference type="Pfam" id="PF04357">
    <property type="entry name" value="TamB"/>
    <property type="match status" value="1"/>
</dbReference>
<sequence>MLVLAIALTLPFVQTKIAQYVTSELNASYGTDINIDQISITVFGGVKLKKVMIWDYRKDTLIYANRINTTILDFKKLTDGDLLFGDVRLDGLTLNMKNYKGEKDNNLDKFIASFDSGKPSTKKFLLKASSVHLTNGRFILIDENHEVPKDVDFTRINATVSDFKIYGPDVTTKIDKMSFLDHRGLFVKNLSSQFTYTKKNILLKKMDLLTNHSTLKGDAALYYHREDFTDFNNKVQFDIQIDESYLATNDIRYFYNELGNNQHFNLKAHITGTLNNLVAKKMRLIDNKNSQIIGDVNFKNLFGNKEQYFYMKGNFDKVSSNYENLVVLLPNILGKKLPTSLKKLGQFSLSGKTEITTTSIDADFYMSTALGNIQSNLVMTNIDNIDNATYKGNIILEEFNIGSFLNKKDLRKVTLNLDVDGKGFKQKNLNTTFSGDIYKIDYNGYTYSKVIVDGNFKDPIFKGKVFINDPNLFMDFDGLVNLGKNDIAYNFHTKVDYANLKKLNFTKTDSISIFKGDIKMNVSGTNLDNLKGDVFINQTSYQNKKDTYYFDDFTINSSFDIDRLRTITINSPDIIEGKVVGKFQVNQLQKMLENSLGSLYANYKPNKIIKGQFLKFDFAIYNKIIEVFYPGIEIGKNTVFKGNINSDNDEFKFHFNSPEIDALANSFHNIDINIDNKNPLYNAYIQLDSIKTKYYKVRDFSLINVTTKDTLFLRSEFKGGNESQDYYNLNLYHTINAGGKNVVGIKKSELKFKDYLWFLNEGENKENKIEFDKALKNFSIDNIVMSHEDQKIELMGQLNNLVNKDLKLDFQNVELDKVLPSIENFKIEGKLNGDINLKQSNNIYQPTASIMVDNLNINSIVLGKLNVDIDGDDSFKKFKVNSVLKNNNLESFSANGSIDIADNKTNLDLDLNLEDFNLGILSPLGGEVISNIRGFASGKTNIGGDVNNLNINGRLFLKGAGLKIPYLNTDYNIEENATVDVTEKKFLIRNATLKDVKYQTEGKLNGSIEHHNFSDWKLDLSLNSRKLLALDTQDSEDAAYYGSAFIDGYATIKGPTNGLFIKVAAKSEKGTSIKIPINDAESVGDNSYIHFVSSSEKFNIKKGIKEQTRNYNGLELEFDFDITPDAEVEVILDRNSGHGMKGKGFGSLLFKINTLGKFNMWGDFQAYEGTYNFKYGGLINKKFDIKKGSTVVWEGDPMRAVLNIDAVYKTSANPAVLLENASFNKKVPVEVVIGLKGNLSNPNPDFEINFPTVSSILKSEIQTKLDDKDVRQKQALILLSTGGFLSADGVNQSSITNNLYQKFGDIFGNIFNDEEAKISVGVDIVSADRTPGTQTDGRFGVTVSTKINERISINGKLGVPVGGINESAIVGDVEIQYRVNQDGTLNLRGFNRENDINYIGEGIGYTQGMGISYEVDFDTFRELLRKFFKNQSIERINKSDENIQDSNLFPDDINANEKNKEKPEIPKVNKEAIPLDEE</sequence>
<reference evidence="7 8" key="1">
    <citation type="submission" date="2018-04" db="EMBL/GenBank/DDBJ databases">
        <title>Flavobacterium sp. nov., isolated from glacier ice.</title>
        <authorList>
            <person name="Liu Q."/>
            <person name="Xin Y.-H."/>
        </authorList>
    </citation>
    <scope>NUCLEOTIDE SEQUENCE [LARGE SCALE GENOMIC DNA]</scope>
    <source>
        <strain evidence="7 8">RB1R5</strain>
    </source>
</reference>
<keyword evidence="2" id="KW-0812">Transmembrane</keyword>
<evidence type="ECO:0000256" key="4">
    <source>
        <dbReference type="ARBA" id="ARBA00023136"/>
    </source>
</evidence>
<dbReference type="GO" id="GO:0009306">
    <property type="term" value="P:protein secretion"/>
    <property type="evidence" value="ECO:0007669"/>
    <property type="project" value="InterPro"/>
</dbReference>
<dbReference type="GO" id="GO:0005886">
    <property type="term" value="C:plasma membrane"/>
    <property type="evidence" value="ECO:0007669"/>
    <property type="project" value="InterPro"/>
</dbReference>
<evidence type="ECO:0000256" key="1">
    <source>
        <dbReference type="ARBA" id="ARBA00004167"/>
    </source>
</evidence>
<proteinExistence type="predicted"/>
<evidence type="ECO:0000313" key="8">
    <source>
        <dbReference type="Proteomes" id="UP000245449"/>
    </source>
</evidence>
<gene>
    <name evidence="7" type="ORF">DB895_12840</name>
</gene>
<comment type="caution">
    <text evidence="7">The sequence shown here is derived from an EMBL/GenBank/DDBJ whole genome shotgun (WGS) entry which is preliminary data.</text>
</comment>
<dbReference type="RefSeq" id="WP_116725771.1">
    <property type="nucleotide sequence ID" value="NZ_QCZI01000020.1"/>
</dbReference>
<comment type="subcellular location">
    <subcellularLocation>
        <location evidence="1">Membrane</location>
        <topology evidence="1">Single-pass membrane protein</topology>
    </subcellularLocation>
</comment>
<evidence type="ECO:0000256" key="5">
    <source>
        <dbReference type="SAM" id="MobiDB-lite"/>
    </source>
</evidence>
<feature type="region of interest" description="Disordered" evidence="5">
    <location>
        <begin position="1444"/>
        <end position="1478"/>
    </location>
</feature>
<feature type="compositionally biased region" description="Basic and acidic residues" evidence="5">
    <location>
        <begin position="1455"/>
        <end position="1470"/>
    </location>
</feature>
<feature type="domain" description="Translocation and assembly module TamB C-terminal" evidence="6">
    <location>
        <begin position="997"/>
        <end position="1417"/>
    </location>
</feature>